<evidence type="ECO:0000313" key="2">
    <source>
        <dbReference type="Proteomes" id="UP000287651"/>
    </source>
</evidence>
<evidence type="ECO:0000313" key="1">
    <source>
        <dbReference type="EMBL" id="RRT76131.1"/>
    </source>
</evidence>
<accession>A0A427AIZ0</accession>
<reference evidence="1 2" key="1">
    <citation type="journal article" date="2014" name="Agronomy (Basel)">
        <title>A Draft Genome Sequence for Ensete ventricosum, the Drought-Tolerant Tree Against Hunger.</title>
        <authorList>
            <person name="Harrison J."/>
            <person name="Moore K.A."/>
            <person name="Paszkiewicz K."/>
            <person name="Jones T."/>
            <person name="Grant M."/>
            <person name="Ambacheew D."/>
            <person name="Muzemil S."/>
            <person name="Studholme D.J."/>
        </authorList>
    </citation>
    <scope>NUCLEOTIDE SEQUENCE [LARGE SCALE GENOMIC DNA]</scope>
</reference>
<dbReference type="EMBL" id="AMZH03002282">
    <property type="protein sequence ID" value="RRT76131.1"/>
    <property type="molecule type" value="Genomic_DNA"/>
</dbReference>
<name>A0A427AIZ0_ENSVE</name>
<dbReference type="Proteomes" id="UP000287651">
    <property type="component" value="Unassembled WGS sequence"/>
</dbReference>
<gene>
    <name evidence="1" type="ORF">B296_00030484</name>
</gene>
<sequence length="114" mass="12728">MKSCHDIASVISEEALESIQECYSIPEGYVSDVPTNNKGWKAQYFFVSGPSWGFKVNWSIHPISNVPHLLSEEESIMVNRLRGILPLSRAIRDMIEKWLVEAGLSPASRGIPAL</sequence>
<comment type="caution">
    <text evidence="1">The sequence shown here is derived from an EMBL/GenBank/DDBJ whole genome shotgun (WGS) entry which is preliminary data.</text>
</comment>
<organism evidence="1 2">
    <name type="scientific">Ensete ventricosum</name>
    <name type="common">Abyssinian banana</name>
    <name type="synonym">Musa ensete</name>
    <dbReference type="NCBI Taxonomy" id="4639"/>
    <lineage>
        <taxon>Eukaryota</taxon>
        <taxon>Viridiplantae</taxon>
        <taxon>Streptophyta</taxon>
        <taxon>Embryophyta</taxon>
        <taxon>Tracheophyta</taxon>
        <taxon>Spermatophyta</taxon>
        <taxon>Magnoliopsida</taxon>
        <taxon>Liliopsida</taxon>
        <taxon>Zingiberales</taxon>
        <taxon>Musaceae</taxon>
        <taxon>Ensete</taxon>
    </lineage>
</organism>
<dbReference type="AlphaFoldDB" id="A0A427AIZ0"/>
<protein>
    <submittedName>
        <fullName evidence="1">Uncharacterized protein</fullName>
    </submittedName>
</protein>
<proteinExistence type="predicted"/>